<protein>
    <recommendedName>
        <fullName evidence="4">EF-hand domain-containing protein</fullName>
    </recommendedName>
</protein>
<evidence type="ECO:0000256" key="2">
    <source>
        <dbReference type="ARBA" id="ARBA00022837"/>
    </source>
</evidence>
<dbReference type="PROSITE" id="PS50222">
    <property type="entry name" value="EF_HAND_2"/>
    <property type="match status" value="2"/>
</dbReference>
<feature type="compositionally biased region" description="Basic residues" evidence="3">
    <location>
        <begin position="742"/>
        <end position="752"/>
    </location>
</feature>
<dbReference type="Ensembl" id="ENSOTST00005062314.2">
    <property type="protein sequence ID" value="ENSOTSP00005057226.1"/>
    <property type="gene ID" value="ENSOTSG00005027629.2"/>
</dbReference>
<feature type="compositionally biased region" description="Basic and acidic residues" evidence="3">
    <location>
        <begin position="35"/>
        <end position="44"/>
    </location>
</feature>
<name>A0A8C8M1M7_ONCTS</name>
<gene>
    <name evidence="5" type="primary">LOC112225997</name>
</gene>
<evidence type="ECO:0000313" key="5">
    <source>
        <dbReference type="Ensembl" id="ENSOTSP00005057226.1"/>
    </source>
</evidence>
<proteinExistence type="predicted"/>
<evidence type="ECO:0000256" key="3">
    <source>
        <dbReference type="SAM" id="MobiDB-lite"/>
    </source>
</evidence>
<keyword evidence="1" id="KW-0479">Metal-binding</keyword>
<feature type="compositionally biased region" description="Polar residues" evidence="3">
    <location>
        <begin position="51"/>
        <end position="82"/>
    </location>
</feature>
<dbReference type="Gene3D" id="1.10.238.10">
    <property type="entry name" value="EF-hand"/>
    <property type="match status" value="1"/>
</dbReference>
<dbReference type="InterPro" id="IPR018247">
    <property type="entry name" value="EF_Hand_1_Ca_BS"/>
</dbReference>
<dbReference type="Pfam" id="PF13499">
    <property type="entry name" value="EF-hand_7"/>
    <property type="match status" value="1"/>
</dbReference>
<feature type="compositionally biased region" description="Basic and acidic residues" evidence="3">
    <location>
        <begin position="222"/>
        <end position="231"/>
    </location>
</feature>
<organism evidence="5 6">
    <name type="scientific">Oncorhynchus tshawytscha</name>
    <name type="common">Chinook salmon</name>
    <name type="synonym">Salmo tshawytscha</name>
    <dbReference type="NCBI Taxonomy" id="74940"/>
    <lineage>
        <taxon>Eukaryota</taxon>
        <taxon>Metazoa</taxon>
        <taxon>Chordata</taxon>
        <taxon>Craniata</taxon>
        <taxon>Vertebrata</taxon>
        <taxon>Euteleostomi</taxon>
        <taxon>Actinopterygii</taxon>
        <taxon>Neopterygii</taxon>
        <taxon>Teleostei</taxon>
        <taxon>Protacanthopterygii</taxon>
        <taxon>Salmoniformes</taxon>
        <taxon>Salmonidae</taxon>
        <taxon>Salmoninae</taxon>
        <taxon>Oncorhynchus</taxon>
    </lineage>
</organism>
<dbReference type="AlphaFoldDB" id="A0A8C8M1M7"/>
<dbReference type="InterPro" id="IPR002048">
    <property type="entry name" value="EF_hand_dom"/>
</dbReference>
<dbReference type="GO" id="GO:0005509">
    <property type="term" value="F:calcium ion binding"/>
    <property type="evidence" value="ECO:0007669"/>
    <property type="project" value="InterPro"/>
</dbReference>
<feature type="domain" description="EF-hand" evidence="4">
    <location>
        <begin position="416"/>
        <end position="451"/>
    </location>
</feature>
<reference evidence="5" key="1">
    <citation type="submission" date="2025-08" db="UniProtKB">
        <authorList>
            <consortium name="Ensembl"/>
        </authorList>
    </citation>
    <scope>IDENTIFICATION</scope>
</reference>
<dbReference type="InterPro" id="IPR043520">
    <property type="entry name" value="SPT21"/>
</dbReference>
<evidence type="ECO:0000259" key="4">
    <source>
        <dbReference type="PROSITE" id="PS50222"/>
    </source>
</evidence>
<dbReference type="CDD" id="cd00051">
    <property type="entry name" value="EFh"/>
    <property type="match status" value="1"/>
</dbReference>
<feature type="region of interest" description="Disordered" evidence="3">
    <location>
        <begin position="26"/>
        <end position="101"/>
    </location>
</feature>
<dbReference type="SUPFAM" id="SSF47473">
    <property type="entry name" value="EF-hand"/>
    <property type="match status" value="1"/>
</dbReference>
<dbReference type="PANTHER" id="PTHR47500">
    <property type="entry name" value="EF-HAND CALCIUM-BINDING DOMAIN-CONTAINING PROTEIN"/>
    <property type="match status" value="1"/>
</dbReference>
<reference evidence="5" key="2">
    <citation type="submission" date="2025-09" db="UniProtKB">
        <authorList>
            <consortium name="Ensembl"/>
        </authorList>
    </citation>
    <scope>IDENTIFICATION</scope>
</reference>
<dbReference type="PROSITE" id="PS00018">
    <property type="entry name" value="EF_HAND_1"/>
    <property type="match status" value="1"/>
</dbReference>
<dbReference type="PANTHER" id="PTHR47500:SF3">
    <property type="entry name" value="EF-HAND DOMAIN-CONTAINING PROTEIN"/>
    <property type="match status" value="1"/>
</dbReference>
<dbReference type="GeneTree" id="ENSGT00940000172928"/>
<feature type="domain" description="EF-hand" evidence="4">
    <location>
        <begin position="380"/>
        <end position="415"/>
    </location>
</feature>
<sequence length="752" mass="85563">MEEDRSWKEEAQKKVSSFLVKLRLKNPLQITDNRSSSESERANAEVRQGAVMQSSVEGKALRSTQGTIHNNSQQHSPPTGTDKSCRGAEGSTSPDNIDSDRKKINFPLLFTKTAVAGTTTNPLLTENDRPSGKLSAKAENAHKPVMVAGIPEEIGVGAKVMQKTLPAMSKFSWLRPSPSEEDDKVQGKVKDFLKTKLGEQKEDNIPPIGKEPWRKGSSHGAEQGRGRDYSRRKAPLSYDIQHRLNQAMTDSDRLKAREVIKRSGTIRCENLQQRPNRQKPELERFKPRDITKRRAIIPCDELQQRPHQPMPKPDKAALVKLPAIPRWTGSISYEEYQKLNQKMPDSTINTEDLEEFLNSLGITHIEDLATTVPDDPLIDAQSDAFKEVFEQFAKNSDGSLNEEDLASTLDRVGISISPEEVKKALQKADYDKDGEVGFQDFLHVMVDSQRFTKCLKAEGADPSQSVEVGETVFYKALTRMLAAGILSSGTTTEIVQYYHKKTLRLIRRAVRPDREDGDHVLTYYTKGAHLIGLKSKQLLKYIQPVETIAQSQKVKDSPYLRCPSLNMAYTSWDPRRMSLNPAQKAKMGRVKSVKTWKTAEIEDRIRQLSIKHPGMEKMEMITPVKMKVNMSMKERDHLTYNEINQIKQMSKSSLKEYLKDLTQLKRRDMWNSWGSLQCYCALHSRKDFPKTFTTYSWSWSSCRNMMETGDLDAPCRSALRPHVANHWSPSPGSFVPRPIREAKKRRPWRQPR</sequence>
<dbReference type="InterPro" id="IPR011992">
    <property type="entry name" value="EF-hand-dom_pair"/>
</dbReference>
<keyword evidence="2" id="KW-0106">Calcium</keyword>
<dbReference type="Proteomes" id="UP000694402">
    <property type="component" value="Unassembled WGS sequence"/>
</dbReference>
<dbReference type="SMART" id="SM00054">
    <property type="entry name" value="EFh"/>
    <property type="match status" value="2"/>
</dbReference>
<keyword evidence="6" id="KW-1185">Reference proteome</keyword>
<evidence type="ECO:0000256" key="1">
    <source>
        <dbReference type="ARBA" id="ARBA00022723"/>
    </source>
</evidence>
<feature type="compositionally biased region" description="Basic and acidic residues" evidence="3">
    <location>
        <begin position="194"/>
        <end position="204"/>
    </location>
</feature>
<accession>A0A8C8M1M7</accession>
<feature type="region of interest" description="Disordered" evidence="3">
    <location>
        <begin position="729"/>
        <end position="752"/>
    </location>
</feature>
<feature type="region of interest" description="Disordered" evidence="3">
    <location>
        <begin position="194"/>
        <end position="232"/>
    </location>
</feature>
<evidence type="ECO:0000313" key="6">
    <source>
        <dbReference type="Proteomes" id="UP000694402"/>
    </source>
</evidence>